<evidence type="ECO:0000313" key="2">
    <source>
        <dbReference type="Proteomes" id="UP001152747"/>
    </source>
</evidence>
<keyword evidence="2" id="KW-1185">Reference proteome</keyword>
<proteinExistence type="predicted"/>
<name>A0A9P1N3C3_9PELO</name>
<comment type="caution">
    <text evidence="1">The sequence shown here is derived from an EMBL/GenBank/DDBJ whole genome shotgun (WGS) entry which is preliminary data.</text>
</comment>
<sequence>MLSRTRILFCNSNNWKFLPNRERIVYKNRKEAFFDYAKVSGANIIWQLGLAVLVLEFGFPTPDIVYDLKRLISPDFDLFCKTNDLVDFQLDFENKLRAVQREEVRSYEQSINAKSPEHKFGGII</sequence>
<reference evidence="1" key="1">
    <citation type="submission" date="2022-11" db="EMBL/GenBank/DDBJ databases">
        <authorList>
            <person name="Kikuchi T."/>
        </authorList>
    </citation>
    <scope>NUCLEOTIDE SEQUENCE</scope>
    <source>
        <strain evidence="1">PS1010</strain>
    </source>
</reference>
<dbReference type="Proteomes" id="UP001152747">
    <property type="component" value="Unassembled WGS sequence"/>
</dbReference>
<accession>A0A9P1N3C3</accession>
<dbReference type="AlphaFoldDB" id="A0A9P1N3C3"/>
<evidence type="ECO:0000313" key="1">
    <source>
        <dbReference type="EMBL" id="CAI5446380.1"/>
    </source>
</evidence>
<organism evidence="1 2">
    <name type="scientific">Caenorhabditis angaria</name>
    <dbReference type="NCBI Taxonomy" id="860376"/>
    <lineage>
        <taxon>Eukaryota</taxon>
        <taxon>Metazoa</taxon>
        <taxon>Ecdysozoa</taxon>
        <taxon>Nematoda</taxon>
        <taxon>Chromadorea</taxon>
        <taxon>Rhabditida</taxon>
        <taxon>Rhabditina</taxon>
        <taxon>Rhabditomorpha</taxon>
        <taxon>Rhabditoidea</taxon>
        <taxon>Rhabditidae</taxon>
        <taxon>Peloderinae</taxon>
        <taxon>Caenorhabditis</taxon>
    </lineage>
</organism>
<dbReference type="EMBL" id="CANHGI010000003">
    <property type="protein sequence ID" value="CAI5446380.1"/>
    <property type="molecule type" value="Genomic_DNA"/>
</dbReference>
<dbReference type="OrthoDB" id="5796838at2759"/>
<protein>
    <submittedName>
        <fullName evidence="1">Uncharacterized protein</fullName>
    </submittedName>
</protein>
<gene>
    <name evidence="1" type="ORF">CAMP_LOCUS9017</name>
</gene>